<dbReference type="Proteomes" id="UP000662747">
    <property type="component" value="Chromosome"/>
</dbReference>
<evidence type="ECO:0008006" key="3">
    <source>
        <dbReference type="Google" id="ProtNLM"/>
    </source>
</evidence>
<reference evidence="1 2" key="1">
    <citation type="submission" date="2021-02" db="EMBL/GenBank/DDBJ databases">
        <title>De Novo genome assembly of isolated myxobacteria.</title>
        <authorList>
            <person name="Stevens D.C."/>
        </authorList>
    </citation>
    <scope>NUCLEOTIDE SEQUENCE [LARGE SCALE GENOMIC DNA]</scope>
    <source>
        <strain evidence="2">SCPEA02</strain>
    </source>
</reference>
<protein>
    <recommendedName>
        <fullName evidence="3">Lipoprotein</fullName>
    </recommendedName>
</protein>
<sequence>MSSWWMRVMGAAGAACLLALTGCGSDSKDEETPKPWDGSHTALEEYGDWVDTGPYASCSVNWGAADPCAASVEAFDLSGCNRSTLGGLDREGIYRLKIRYPLLGDTLNVLGYYGIGSSIRFGEEGAPVSLLGYAVSDWQMDSQTLLIQGKRPWSSAPSLFNTYTAVGCEAPTPWVLTGCYAYCSNGHLLYESTFRAERMTWGREERESSGGLRPVSESPVDLGVPVDVYVAKDHAYVVSINGSEVPGGLTVFDVSDRAHPVFKTSISMPGDSYWNGVWSKGDALYIASGASGVIVFDISNPGAPTYVRNVPGGSAIDVHTVLVDGDRLYAMSPSPNAETLIFDVSTPLEPRLLGRHVLGVPGYPHDAFAHGNRLYISHGTGGYQVVDVSDPANVKLLGGYAFDGMFAHHNAVGTFAGQTIAFEGGERLGAHVRVLQVDDPAHIVKIGEFKLRDVTSVHNLILKDQRLYVAWYQEGVRVLDVSNPTQPRQVAHFNTFRDTDPRSGSGMYEGVLGIRVPGDGYVYVVDDVRGLFIFPEL</sequence>
<dbReference type="Pfam" id="PF08309">
    <property type="entry name" value="LVIVD"/>
    <property type="match status" value="4"/>
</dbReference>
<name>A0ABX7NTA0_9BACT</name>
<dbReference type="SUPFAM" id="SSF101908">
    <property type="entry name" value="Putative isomerase YbhE"/>
    <property type="match status" value="1"/>
</dbReference>
<proteinExistence type="predicted"/>
<dbReference type="PROSITE" id="PS51257">
    <property type="entry name" value="PROKAR_LIPOPROTEIN"/>
    <property type="match status" value="1"/>
</dbReference>
<evidence type="ECO:0000313" key="1">
    <source>
        <dbReference type="EMBL" id="QSQ21636.1"/>
    </source>
</evidence>
<organism evidence="1 2">
    <name type="scientific">Pyxidicoccus parkwayensis</name>
    <dbReference type="NCBI Taxonomy" id="2813578"/>
    <lineage>
        <taxon>Bacteria</taxon>
        <taxon>Pseudomonadati</taxon>
        <taxon>Myxococcota</taxon>
        <taxon>Myxococcia</taxon>
        <taxon>Myxococcales</taxon>
        <taxon>Cystobacterineae</taxon>
        <taxon>Myxococcaceae</taxon>
        <taxon>Pyxidicoccus</taxon>
    </lineage>
</organism>
<accession>A0ABX7NTA0</accession>
<keyword evidence="2" id="KW-1185">Reference proteome</keyword>
<gene>
    <name evidence="1" type="ORF">JY651_41785</name>
</gene>
<evidence type="ECO:0000313" key="2">
    <source>
        <dbReference type="Proteomes" id="UP000662747"/>
    </source>
</evidence>
<dbReference type="InterPro" id="IPR013211">
    <property type="entry name" value="LVIVD"/>
</dbReference>
<dbReference type="EMBL" id="CP071090">
    <property type="protein sequence ID" value="QSQ21636.1"/>
    <property type="molecule type" value="Genomic_DNA"/>
</dbReference>